<proteinExistence type="predicted"/>
<protein>
    <recommendedName>
        <fullName evidence="3">Transcriptional regulator</fullName>
    </recommendedName>
</protein>
<sequence>MALPDLYAGLDEKIPDSLADLHGPAEGVVPLPPHLVWSGLTEFDLAKPMIRMSMYRIVITTGRKADYEAYLNADLLVHDWPQLRRGLGPGYRRALEKKLPLRRETVG</sequence>
<gene>
    <name evidence="1" type="ORF">GCM10009850_016420</name>
</gene>
<dbReference type="EMBL" id="BAAAQX010000003">
    <property type="protein sequence ID" value="GAA2206184.1"/>
    <property type="molecule type" value="Genomic_DNA"/>
</dbReference>
<reference evidence="1 2" key="1">
    <citation type="journal article" date="2019" name="Int. J. Syst. Evol. Microbiol.">
        <title>The Global Catalogue of Microorganisms (GCM) 10K type strain sequencing project: providing services to taxonomists for standard genome sequencing and annotation.</title>
        <authorList>
            <consortium name="The Broad Institute Genomics Platform"/>
            <consortium name="The Broad Institute Genome Sequencing Center for Infectious Disease"/>
            <person name="Wu L."/>
            <person name="Ma J."/>
        </authorList>
    </citation>
    <scope>NUCLEOTIDE SEQUENCE [LARGE SCALE GENOMIC DNA]</scope>
    <source>
        <strain evidence="1 2">JCM 16114</strain>
    </source>
</reference>
<accession>A0ABN3CB46</accession>
<keyword evidence="2" id="KW-1185">Reference proteome</keyword>
<evidence type="ECO:0000313" key="1">
    <source>
        <dbReference type="EMBL" id="GAA2206184.1"/>
    </source>
</evidence>
<dbReference type="Proteomes" id="UP001499843">
    <property type="component" value="Unassembled WGS sequence"/>
</dbReference>
<evidence type="ECO:0008006" key="3">
    <source>
        <dbReference type="Google" id="ProtNLM"/>
    </source>
</evidence>
<comment type="caution">
    <text evidence="1">The sequence shown here is derived from an EMBL/GenBank/DDBJ whole genome shotgun (WGS) entry which is preliminary data.</text>
</comment>
<name>A0ABN3CB46_9ACTN</name>
<dbReference type="RefSeq" id="WP_344472182.1">
    <property type="nucleotide sequence ID" value="NZ_BAAAQX010000003.1"/>
</dbReference>
<organism evidence="1 2">
    <name type="scientific">Nonomuraea monospora</name>
    <dbReference type="NCBI Taxonomy" id="568818"/>
    <lineage>
        <taxon>Bacteria</taxon>
        <taxon>Bacillati</taxon>
        <taxon>Actinomycetota</taxon>
        <taxon>Actinomycetes</taxon>
        <taxon>Streptosporangiales</taxon>
        <taxon>Streptosporangiaceae</taxon>
        <taxon>Nonomuraea</taxon>
    </lineage>
</organism>
<evidence type="ECO:0000313" key="2">
    <source>
        <dbReference type="Proteomes" id="UP001499843"/>
    </source>
</evidence>